<comment type="similarity">
    <text evidence="1">Belongs to the N-Me-Phe pilin family.</text>
</comment>
<evidence type="ECO:0000256" key="2">
    <source>
        <dbReference type="ARBA" id="ARBA00022481"/>
    </source>
</evidence>
<keyword evidence="3" id="KW-0812">Transmembrane</keyword>
<evidence type="ECO:0000256" key="3">
    <source>
        <dbReference type="SAM" id="Phobius"/>
    </source>
</evidence>
<evidence type="ECO:0000256" key="1">
    <source>
        <dbReference type="ARBA" id="ARBA00005233"/>
    </source>
</evidence>
<dbReference type="GO" id="GO:0043107">
    <property type="term" value="P:type IV pilus-dependent motility"/>
    <property type="evidence" value="ECO:0007669"/>
    <property type="project" value="TreeGrafter"/>
</dbReference>
<keyword evidence="5" id="KW-1185">Reference proteome</keyword>
<dbReference type="AlphaFoldDB" id="K6Z3V2"/>
<evidence type="ECO:0000313" key="5">
    <source>
        <dbReference type="Proteomes" id="UP000006251"/>
    </source>
</evidence>
<name>K6Z3V2_9ALTE</name>
<dbReference type="Pfam" id="PF07963">
    <property type="entry name" value="N_methyl"/>
    <property type="match status" value="1"/>
</dbReference>
<organism evidence="4 5">
    <name type="scientific">Brumicola pallidula DSM 14239 = ACAM 615</name>
    <dbReference type="NCBI Taxonomy" id="1121922"/>
    <lineage>
        <taxon>Bacteria</taxon>
        <taxon>Pseudomonadati</taxon>
        <taxon>Pseudomonadota</taxon>
        <taxon>Gammaproteobacteria</taxon>
        <taxon>Alteromonadales</taxon>
        <taxon>Alteromonadaceae</taxon>
        <taxon>Brumicola</taxon>
    </lineage>
</organism>
<feature type="transmembrane region" description="Helical" evidence="3">
    <location>
        <begin position="12"/>
        <end position="32"/>
    </location>
</feature>
<dbReference type="RefSeq" id="WP_006015666.1">
    <property type="nucleotide sequence ID" value="NZ_BAEQ01000067.1"/>
</dbReference>
<keyword evidence="2" id="KW-0488">Methylation</keyword>
<dbReference type="OrthoDB" id="5918848at2"/>
<keyword evidence="3" id="KW-0472">Membrane</keyword>
<dbReference type="Gene3D" id="3.30.700.10">
    <property type="entry name" value="Glycoprotein, Type 4 Pilin"/>
    <property type="match status" value="1"/>
</dbReference>
<dbReference type="NCBIfam" id="TIGR02532">
    <property type="entry name" value="IV_pilin_GFxxxE"/>
    <property type="match status" value="1"/>
</dbReference>
<proteinExistence type="inferred from homology"/>
<dbReference type="PROSITE" id="PS00409">
    <property type="entry name" value="PROKAR_NTER_METHYL"/>
    <property type="match status" value="1"/>
</dbReference>
<dbReference type="EMBL" id="BAEQ01000067">
    <property type="protein sequence ID" value="GAC30891.1"/>
    <property type="molecule type" value="Genomic_DNA"/>
</dbReference>
<dbReference type="STRING" id="1121922.GCA_000428905_00297"/>
<keyword evidence="3" id="KW-1133">Transmembrane helix</keyword>
<sequence>MKNSAQKGFTLIELMIVVAIIGILAAIALPAYQGYTQKAKFTEVTNATAAAKVGVELCIQVQGTNSLDDCDGGSNGIPADVTLVEKSATLNQVVGVAAANGVITATSPLSMGVGANATTSATYSLTPTVADTGAVSWAIACVPTDLC</sequence>
<dbReference type="PANTHER" id="PTHR30093">
    <property type="entry name" value="GENERAL SECRETION PATHWAY PROTEIN G"/>
    <property type="match status" value="1"/>
</dbReference>
<dbReference type="SUPFAM" id="SSF54523">
    <property type="entry name" value="Pili subunits"/>
    <property type="match status" value="1"/>
</dbReference>
<dbReference type="InterPro" id="IPR045584">
    <property type="entry name" value="Pilin-like"/>
</dbReference>
<protein>
    <submittedName>
        <fullName evidence="4">Fimbrial protein MS11-D3A</fullName>
    </submittedName>
</protein>
<comment type="caution">
    <text evidence="4">The sequence shown here is derived from an EMBL/GenBank/DDBJ whole genome shotgun (WGS) entry which is preliminary data.</text>
</comment>
<dbReference type="GO" id="GO:0044096">
    <property type="term" value="C:type IV pilus"/>
    <property type="evidence" value="ECO:0007669"/>
    <property type="project" value="TreeGrafter"/>
</dbReference>
<evidence type="ECO:0000313" key="4">
    <source>
        <dbReference type="EMBL" id="GAC30891.1"/>
    </source>
</evidence>
<dbReference type="PANTHER" id="PTHR30093:SF34">
    <property type="entry name" value="PREPILIN PEPTIDASE-DEPENDENT PROTEIN D"/>
    <property type="match status" value="1"/>
</dbReference>
<reference evidence="5" key="1">
    <citation type="journal article" date="2014" name="Environ. Microbiol.">
        <title>Comparative genomics of the marine bacterial genus Glaciecola reveals the high degree of genomic diversity and genomic characteristic for cold adaptation.</title>
        <authorList>
            <person name="Qin Q.L."/>
            <person name="Xie B.B."/>
            <person name="Yu Y."/>
            <person name="Shu Y.L."/>
            <person name="Rong J.C."/>
            <person name="Zhang Y.J."/>
            <person name="Zhao D.L."/>
            <person name="Chen X.L."/>
            <person name="Zhang X.Y."/>
            <person name="Chen B."/>
            <person name="Zhou B.C."/>
            <person name="Zhang Y.Z."/>
        </authorList>
    </citation>
    <scope>NUCLEOTIDE SEQUENCE [LARGE SCALE GENOMIC DNA]</scope>
    <source>
        <strain evidence="5">ACAM 615</strain>
    </source>
</reference>
<dbReference type="Proteomes" id="UP000006251">
    <property type="component" value="Unassembled WGS sequence"/>
</dbReference>
<dbReference type="InterPro" id="IPR012902">
    <property type="entry name" value="N_methyl_site"/>
</dbReference>
<gene>
    <name evidence="4" type="primary">pilE1</name>
    <name evidence="4" type="ORF">GPAL_4052</name>
</gene>
<accession>K6Z3V2</accession>